<dbReference type="EMBL" id="QUNF01000001">
    <property type="protein sequence ID" value="REG94178.1"/>
    <property type="molecule type" value="Genomic_DNA"/>
</dbReference>
<gene>
    <name evidence="1" type="ORF">C8N25_1013</name>
</gene>
<reference evidence="1 2" key="1">
    <citation type="submission" date="2018-08" db="EMBL/GenBank/DDBJ databases">
        <title>Genomic Encyclopedia of Archaeal and Bacterial Type Strains, Phase II (KMG-II): from individual species to whole genera.</title>
        <authorList>
            <person name="Goeker M."/>
        </authorList>
    </citation>
    <scope>NUCLEOTIDE SEQUENCE [LARGE SCALE GENOMIC DNA]</scope>
    <source>
        <strain evidence="1 2">DSM 15986</strain>
    </source>
</reference>
<keyword evidence="2" id="KW-1185">Reference proteome</keyword>
<dbReference type="AlphaFoldDB" id="A0A3E0E7F3"/>
<organism evidence="1 2">
    <name type="scientific">Algoriphagus antarcticus</name>
    <dbReference type="NCBI Taxonomy" id="238540"/>
    <lineage>
        <taxon>Bacteria</taxon>
        <taxon>Pseudomonadati</taxon>
        <taxon>Bacteroidota</taxon>
        <taxon>Cytophagia</taxon>
        <taxon>Cytophagales</taxon>
        <taxon>Cyclobacteriaceae</taxon>
        <taxon>Algoriphagus</taxon>
    </lineage>
</organism>
<sequence length="234" mass="25903">MYDPAIGRWFVLDPMAEKMRRHSPYNYAFNNPLRYIDPDGMEPYEVMGAVTQGTPDPEDPTLKSVVNGEEQAPGSDCQGCATLPEFVVESTRIENYSEVGDKVMGHRDGVPGFEDFFGYRTLGGFDVNAEGRIIGMSPIGGTGPDVSPVKILKISKLLIKDGNVWKWAVNGRIVSKDALKRFGLESTSLSTTSQVSKVEKAFEQTISNVPNTTEPMSTWGKIKQMIRIAGQWQF</sequence>
<dbReference type="Proteomes" id="UP000256405">
    <property type="component" value="Unassembled WGS sequence"/>
</dbReference>
<evidence type="ECO:0000313" key="1">
    <source>
        <dbReference type="EMBL" id="REG94178.1"/>
    </source>
</evidence>
<dbReference type="NCBIfam" id="TIGR03696">
    <property type="entry name" value="Rhs_assc_core"/>
    <property type="match status" value="1"/>
</dbReference>
<proteinExistence type="predicted"/>
<dbReference type="Gene3D" id="2.180.10.10">
    <property type="entry name" value="RHS repeat-associated core"/>
    <property type="match status" value="1"/>
</dbReference>
<comment type="caution">
    <text evidence="1">The sequence shown here is derived from an EMBL/GenBank/DDBJ whole genome shotgun (WGS) entry which is preliminary data.</text>
</comment>
<accession>A0A3E0E7F3</accession>
<dbReference type="InterPro" id="IPR022385">
    <property type="entry name" value="Rhs_assc_core"/>
</dbReference>
<name>A0A3E0E7F3_9BACT</name>
<protein>
    <submittedName>
        <fullName evidence="1">RHS repeat-associated protein</fullName>
    </submittedName>
</protein>
<evidence type="ECO:0000313" key="2">
    <source>
        <dbReference type="Proteomes" id="UP000256405"/>
    </source>
</evidence>